<dbReference type="Proteomes" id="UP000823635">
    <property type="component" value="Unassembled WGS sequence"/>
</dbReference>
<dbReference type="GO" id="GO:0000272">
    <property type="term" value="P:polysaccharide catabolic process"/>
    <property type="evidence" value="ECO:0007669"/>
    <property type="project" value="UniProtKB-KW"/>
</dbReference>
<protein>
    <submittedName>
        <fullName evidence="7">Glycoside hydrolase family 9 protein</fullName>
    </submittedName>
</protein>
<reference evidence="7" key="2">
    <citation type="journal article" date="2021" name="PeerJ">
        <title>Extensive microbial diversity within the chicken gut microbiome revealed by metagenomics and culture.</title>
        <authorList>
            <person name="Gilroy R."/>
            <person name="Ravi A."/>
            <person name="Getino M."/>
            <person name="Pursley I."/>
            <person name="Horton D.L."/>
            <person name="Alikhan N.F."/>
            <person name="Baker D."/>
            <person name="Gharbi K."/>
            <person name="Hall N."/>
            <person name="Watson M."/>
            <person name="Adriaenssens E.M."/>
            <person name="Foster-Nyarko E."/>
            <person name="Jarju S."/>
            <person name="Secka A."/>
            <person name="Antonio M."/>
            <person name="Oren A."/>
            <person name="Chaudhuri R.R."/>
            <person name="La Ragione R."/>
            <person name="Hildebrand F."/>
            <person name="Pallen M.J."/>
        </authorList>
    </citation>
    <scope>NUCLEOTIDE SEQUENCE</scope>
    <source>
        <strain evidence="7">15467</strain>
    </source>
</reference>
<dbReference type="InterPro" id="IPR002509">
    <property type="entry name" value="NODB_dom"/>
</dbReference>
<dbReference type="InterPro" id="IPR008928">
    <property type="entry name" value="6-hairpin_glycosidase_sf"/>
</dbReference>
<dbReference type="CDD" id="cd02850">
    <property type="entry name" value="E_set_Cellulase_N"/>
    <property type="match status" value="1"/>
</dbReference>
<dbReference type="InterPro" id="IPR001701">
    <property type="entry name" value="Glyco_hydro_9"/>
</dbReference>
<dbReference type="PROSITE" id="PS51677">
    <property type="entry name" value="NODB"/>
    <property type="match status" value="1"/>
</dbReference>
<dbReference type="EMBL" id="JADINB010000154">
    <property type="protein sequence ID" value="MBO8429706.1"/>
    <property type="molecule type" value="Genomic_DNA"/>
</dbReference>
<dbReference type="Gene3D" id="3.20.20.370">
    <property type="entry name" value="Glycoside hydrolase/deacetylase"/>
    <property type="match status" value="1"/>
</dbReference>
<organism evidence="7 8">
    <name type="scientific">Candidatus Egerieousia excrementavium</name>
    <dbReference type="NCBI Taxonomy" id="2840778"/>
    <lineage>
        <taxon>Bacteria</taxon>
        <taxon>Pseudomonadati</taxon>
        <taxon>Bacteroidota</taxon>
        <taxon>Bacteroidia</taxon>
        <taxon>Bacteroidales</taxon>
        <taxon>Candidatus Egerieousia</taxon>
    </lineage>
</organism>
<accession>A0A9D9DNL0</accession>
<dbReference type="PANTHER" id="PTHR22298">
    <property type="entry name" value="ENDO-1,4-BETA-GLUCANASE"/>
    <property type="match status" value="1"/>
</dbReference>
<comment type="caution">
    <text evidence="7">The sequence shown here is derived from an EMBL/GenBank/DDBJ whole genome shotgun (WGS) entry which is preliminary data.</text>
</comment>
<evidence type="ECO:0000313" key="8">
    <source>
        <dbReference type="Proteomes" id="UP000823635"/>
    </source>
</evidence>
<dbReference type="SUPFAM" id="SSF48208">
    <property type="entry name" value="Six-hairpin glycosidases"/>
    <property type="match status" value="1"/>
</dbReference>
<evidence type="ECO:0000256" key="4">
    <source>
        <dbReference type="ARBA" id="ARBA00023295"/>
    </source>
</evidence>
<keyword evidence="5" id="KW-0624">Polysaccharide degradation</keyword>
<evidence type="ECO:0000256" key="2">
    <source>
        <dbReference type="ARBA" id="ARBA00022801"/>
    </source>
</evidence>
<dbReference type="SUPFAM" id="SSF88713">
    <property type="entry name" value="Glycoside hydrolase/deacetylase"/>
    <property type="match status" value="1"/>
</dbReference>
<dbReference type="GO" id="GO:0016810">
    <property type="term" value="F:hydrolase activity, acting on carbon-nitrogen (but not peptide) bonds"/>
    <property type="evidence" value="ECO:0007669"/>
    <property type="project" value="InterPro"/>
</dbReference>
<dbReference type="InterPro" id="IPR004197">
    <property type="entry name" value="Cellulase_Ig-like"/>
</dbReference>
<evidence type="ECO:0000256" key="3">
    <source>
        <dbReference type="ARBA" id="ARBA00023277"/>
    </source>
</evidence>
<dbReference type="GO" id="GO:0008810">
    <property type="term" value="F:cellulase activity"/>
    <property type="evidence" value="ECO:0007669"/>
    <property type="project" value="InterPro"/>
</dbReference>
<dbReference type="Gene3D" id="1.50.10.10">
    <property type="match status" value="1"/>
</dbReference>
<dbReference type="SUPFAM" id="SSF81296">
    <property type="entry name" value="E set domains"/>
    <property type="match status" value="1"/>
</dbReference>
<feature type="domain" description="NodB homology" evidence="6">
    <location>
        <begin position="619"/>
        <end position="826"/>
    </location>
</feature>
<dbReference type="InterPro" id="IPR012341">
    <property type="entry name" value="6hp_glycosidase-like_sf"/>
</dbReference>
<reference evidence="7" key="1">
    <citation type="submission" date="2020-10" db="EMBL/GenBank/DDBJ databases">
        <authorList>
            <person name="Gilroy R."/>
        </authorList>
    </citation>
    <scope>NUCLEOTIDE SEQUENCE</scope>
    <source>
        <strain evidence="7">15467</strain>
    </source>
</reference>
<dbReference type="Pfam" id="PF00759">
    <property type="entry name" value="Glyco_hydro_9"/>
    <property type="match status" value="1"/>
</dbReference>
<dbReference type="InterPro" id="IPR014756">
    <property type="entry name" value="Ig_E-set"/>
</dbReference>
<evidence type="ECO:0000313" key="7">
    <source>
        <dbReference type="EMBL" id="MBO8429706.1"/>
    </source>
</evidence>
<dbReference type="Gene3D" id="2.60.40.10">
    <property type="entry name" value="Immunoglobulins"/>
    <property type="match status" value="1"/>
</dbReference>
<evidence type="ECO:0000256" key="1">
    <source>
        <dbReference type="ARBA" id="ARBA00007072"/>
    </source>
</evidence>
<keyword evidence="2 7" id="KW-0378">Hydrolase</keyword>
<name>A0A9D9DNL0_9BACT</name>
<gene>
    <name evidence="7" type="ORF">IAC68_07245</name>
</gene>
<dbReference type="Pfam" id="PF02927">
    <property type="entry name" value="CelD_N"/>
    <property type="match status" value="1"/>
</dbReference>
<keyword evidence="3" id="KW-0119">Carbohydrate metabolism</keyword>
<dbReference type="InterPro" id="IPR011330">
    <property type="entry name" value="Glyco_hydro/deAcase_b/a-brl"/>
</dbReference>
<dbReference type="AlphaFoldDB" id="A0A9D9DNL0"/>
<keyword evidence="4" id="KW-0326">Glycosidase</keyword>
<comment type="similarity">
    <text evidence="1">Belongs to the glycosyl hydrolase 9 (cellulase E) family.</text>
</comment>
<sequence>MKKIFTLSFFLTFMLMPFCFFGQQWVRVNQLGYMPQSVKVAVFISTDDTDAGDFTVCDAATGKVVYSGKAERAANAAKWGMKSACRLNFSDLKKCGGYYVEFNGVKSDNFRIDYDVYDGTADFMLVYMRQQRCGYNPYNDTLCHQHDGYIVDHPTRSGEKVDVTGGWHDATDYLQYLTTSATATYHMMFAYAQQKDKSVFKDLYNAAGQPGSNGIPDILDEVRWGLEWMLKMNPEDKVMFNQIADDRDHAGFRLPYKDSVDYGWGKGTGRPVYFVTGEPQGLGRWINRTTGVASTAGKFASTFALGAELFKDIDKEFAEKMSVKALQAFNFAEEKPGNTQTACLVSPYFYEEDTYTDDIELAAATFYNLTDGAYWLKRADYWGELEPVSPWMELGRGRHYQFYPFINLGHYYLASSDDAAVAAKYSEFMRQGLESLRKRAEGDPFMNGIPYIWCSNNLTSAAITHARLYNKATGDSTYVEMEAALRDWLFGCNPWGTSMIVGLPDGARDLPMHPHSSYTVVNGDLTYGGLVDGPVYNTVFQERAGNSLRNPDSFAVLNKGIAVYHDDIGDYASNEPTMDGSAGLTYYFAAMENEGREARTLQLERDQWGATVRIEPGKKNIYLVFTADSLFQGAERILKTLKSEKVKGSFFLTGNCLRMDEHKNVIEKIIKAGHYVGGHSNGHLLYAEWGNRDSLIVSREALVEDIKANARELEKFGISKEESVWFLPPYEYYNKESVFLTEALGYRVLNYTPGTATPADYTDPSMPNYVSSQTLIERLYNFEKSQGLDGAIILIHPGVNENRTDRLYNRLGEIIKNLKSKGYSFKSLNEIESDIQ</sequence>
<evidence type="ECO:0000259" key="6">
    <source>
        <dbReference type="PROSITE" id="PS51677"/>
    </source>
</evidence>
<proteinExistence type="inferred from homology"/>
<evidence type="ECO:0000256" key="5">
    <source>
        <dbReference type="ARBA" id="ARBA00023326"/>
    </source>
</evidence>
<dbReference type="Pfam" id="PF01522">
    <property type="entry name" value="Polysacc_deac_1"/>
    <property type="match status" value="1"/>
</dbReference>
<dbReference type="InterPro" id="IPR013783">
    <property type="entry name" value="Ig-like_fold"/>
</dbReference>